<proteinExistence type="predicted"/>
<reference evidence="1 2" key="1">
    <citation type="submission" date="2018-02" db="EMBL/GenBank/DDBJ databases">
        <authorList>
            <person name="Machado R.A."/>
        </authorList>
    </citation>
    <scope>NUCLEOTIDE SEQUENCE [LARGE SCALE GENOMIC DNA]</scope>
    <source>
        <strain evidence="1 2">T327</strain>
    </source>
</reference>
<dbReference type="EMBL" id="PUJU01000057">
    <property type="protein sequence ID" value="NHB89838.1"/>
    <property type="molecule type" value="Genomic_DNA"/>
</dbReference>
<accession>A0ABX0GKW1</accession>
<dbReference type="RefSeq" id="WP_133815217.1">
    <property type="nucleotide sequence ID" value="NZ_CAWPIF010000057.1"/>
</dbReference>
<keyword evidence="2" id="KW-1185">Reference proteome</keyword>
<dbReference type="Proteomes" id="UP000697802">
    <property type="component" value="Unassembled WGS sequence"/>
</dbReference>
<gene>
    <name evidence="1" type="ORF">C5471_19885</name>
</gene>
<protein>
    <submittedName>
        <fullName evidence="1">Uncharacterized protein</fullName>
    </submittedName>
</protein>
<organism evidence="1 2">
    <name type="scientific">Photorhabdus tasmaniensis</name>
    <dbReference type="NCBI Taxonomy" id="1004159"/>
    <lineage>
        <taxon>Bacteria</taxon>
        <taxon>Pseudomonadati</taxon>
        <taxon>Pseudomonadota</taxon>
        <taxon>Gammaproteobacteria</taxon>
        <taxon>Enterobacterales</taxon>
        <taxon>Morganellaceae</taxon>
        <taxon>Photorhabdus</taxon>
    </lineage>
</organism>
<name>A0ABX0GKW1_9GAMM</name>
<comment type="caution">
    <text evidence="1">The sequence shown here is derived from an EMBL/GenBank/DDBJ whole genome shotgun (WGS) entry which is preliminary data.</text>
</comment>
<evidence type="ECO:0000313" key="1">
    <source>
        <dbReference type="EMBL" id="NHB89838.1"/>
    </source>
</evidence>
<sequence length="143" mass="16409">MTTLSSVVKNIQIGIERSDEFCKGINYESYDCKRPECYDSAKKSMSEHKIRLDSLNKYKGTKITNVKQIITWSVMPGYEQPIQMLSAIYNYKLNDGNEYNANQTYSILIDVYRDTDYGNPVGSVLSRYINKAECDAGKRSLCR</sequence>
<evidence type="ECO:0000313" key="2">
    <source>
        <dbReference type="Proteomes" id="UP000697802"/>
    </source>
</evidence>